<evidence type="ECO:0000256" key="1">
    <source>
        <dbReference type="SAM" id="MobiDB-lite"/>
    </source>
</evidence>
<dbReference type="EMBL" id="D14281">
    <property type="protein sequence ID" value="BAK57423.1"/>
    <property type="molecule type" value="Genomic_DNA"/>
</dbReference>
<evidence type="ECO:0000313" key="2">
    <source>
        <dbReference type="EMBL" id="BAK57423.1"/>
    </source>
</evidence>
<geneLocation type="plasmid" evidence="2">
    <name>pSN22</name>
</geneLocation>
<feature type="compositionally biased region" description="Polar residues" evidence="1">
    <location>
        <begin position="1"/>
        <end position="10"/>
    </location>
</feature>
<sequence>MSTETPTNGDGETLCAWCGRGPVPPSRGTKPRAYCSRSCVQRAHESRKLRKKLLGAYMKGRAEEAELRGGKSRDDAGKSRDFPGRQAPAKSRDFPKPQVNPGVPRPAVPVTSAPRSKGRRPLLPPAPGVTRETLPLFGDDDTQPGPLDGRADTE</sequence>
<organism evidence="2">
    <name type="scientific">Streptomyces flavovirens</name>
    <dbReference type="NCBI Taxonomy" id="52258"/>
    <lineage>
        <taxon>Bacteria</taxon>
        <taxon>Bacillati</taxon>
        <taxon>Actinomycetota</taxon>
        <taxon>Actinomycetes</taxon>
        <taxon>Kitasatosporales</taxon>
        <taxon>Streptomycetaceae</taxon>
        <taxon>Streptomyces</taxon>
    </lineage>
</organism>
<feature type="compositionally biased region" description="Basic and acidic residues" evidence="1">
    <location>
        <begin position="60"/>
        <end position="83"/>
    </location>
</feature>
<feature type="region of interest" description="Disordered" evidence="1">
    <location>
        <begin position="60"/>
        <end position="154"/>
    </location>
</feature>
<dbReference type="AlphaFoldDB" id="G0KUD4"/>
<accession>G0KUD4</accession>
<gene>
    <name evidence="2" type="primary">spdA</name>
</gene>
<protein>
    <submittedName>
        <fullName evidence="2">SpdA protein</fullName>
    </submittedName>
</protein>
<feature type="region of interest" description="Disordered" evidence="1">
    <location>
        <begin position="1"/>
        <end position="47"/>
    </location>
</feature>
<keyword evidence="2" id="KW-0614">Plasmid</keyword>
<name>G0KUD4_9ACTN</name>
<reference evidence="2" key="1">
    <citation type="journal article" date="1994" name="Plasmid">
        <title>Complete nucleotide sequence of the Streptomyces nigrifaciens plasmid, pSN22: genetic organization and correlation with genetic properties.</title>
        <authorList>
            <person name="Kataoka M."/>
            <person name="Kiyose Y."/>
            <person name="Michisuji Y."/>
            <person name="Horiguchi T."/>
            <person name="Seki T."/>
            <person name="Yoshida T."/>
        </authorList>
    </citation>
    <scope>NUCLEOTIDE SEQUENCE</scope>
    <source>
        <plasmid evidence="2">pSN22</plasmid>
    </source>
</reference>
<proteinExistence type="predicted"/>